<feature type="compositionally biased region" description="Basic residues" evidence="1">
    <location>
        <begin position="1086"/>
        <end position="1095"/>
    </location>
</feature>
<protein>
    <recommendedName>
        <fullName evidence="3">LTD domain-containing protein</fullName>
    </recommendedName>
</protein>
<dbReference type="InterPro" id="IPR013783">
    <property type="entry name" value="Ig-like_fold"/>
</dbReference>
<dbReference type="PANTHER" id="PTHR42834">
    <property type="entry name" value="ENDONUCLEASE/EXONUCLEASE/PHOSPHATASE FAMILY PROTEIN (AFU_ORTHOLOGUE AFUA_3G09210)"/>
    <property type="match status" value="1"/>
</dbReference>
<sequence>MGKEFMHISSGRSSGRLLVAVLGVASLATFAGQAHAEVVVSQVYGGGGNSGATYRNDFIELRNNGASAVDLSGWSVQYASSSGSSWQRTELSGSIAPGGFYLVQQAAGSGGTADLPTPDAIGTISMSSSNGKVALVNGGGALSGTCPLGETVVVDFVGFGSANCFEGAAATPSLNNTSAALRKGDGSIDSDDNAADFDRGAPDPRNSGAEPPDPPEPPVALTIAQIQGDGLVSAHVDKTVITEGVVTALKYNNGFFLQSANDDGNPATSDGIFVYTGSAPTVAVGDSLRVTGTVTEFTPFSDANQLSITELVSPTIEVLANGAALPAAIELTATDLGPDALPGALEKLEGMRVSVAEAIAVSGSGGRIDENDARASTDGVFHVTLPGIARPFREAGIGVLDAADIPADKNPPRFDTNPERLMVRSWGQIGSAPLSVDADAQVAGLLGVLDYYSGTWALLPDVGTPPTVAGGRLPEAVNDASYDEVTIASFNMLRLFDEIADGNGATTLTPEALDRRLAKAALAVCDYLKSPDIIGVVEVENARVLQLLSDRIDTSCPAAPGYVPYLEPGNDIGGINVGFLVSSRAVDGGLARVEVLDVTQFGKDTLLNNPNGSTSLLNDRPPLRLRARIHQDGSSAYPVTVIVNHLRSLNGIDDFSPGSSGWATTSERVRAKRGAQAAYLAGLVEQFQQNDPNERIVLVGDFNAFEVNDGYVDVMGIVRGDAAPADQVLTWVDSPLTTPLVDGSQLIPDPAERYSYVFAGNAQTLDHVLVNETLVMDSAMLEIDHPRINADFGVDNFDDATIAIRSSDHDPVRLRIAVPGFRRADLSVTASSASTGAEVGDSVRFDASVANAGPGEATSTAVAFVFDALLVPAPASIPSGWTCAAPVQDADSTTLTCTTASFASGASAAFAIDAIVPASSAGDALRVGVAAQSQVNDPANADNQASVSVPVAALGSADLSVRLIGDARPLRRNTIATFLAPVRNAGPDAANNVRLVVEGNVEANRAAIAAPRGWSCSRATATASGFRAECLREGRMARGTQWLAFAVIVPGHPRRGQALSFSAEVDSDTPDPRGDNNHDELDVRFGRGHAYGRRH</sequence>
<dbReference type="SUPFAM" id="SSF56219">
    <property type="entry name" value="DNase I-like"/>
    <property type="match status" value="1"/>
</dbReference>
<evidence type="ECO:0000313" key="5">
    <source>
        <dbReference type="Proteomes" id="UP000249447"/>
    </source>
</evidence>
<evidence type="ECO:0000259" key="3">
    <source>
        <dbReference type="PROSITE" id="PS51841"/>
    </source>
</evidence>
<dbReference type="InterPro" id="IPR036415">
    <property type="entry name" value="Lamin_tail_dom_sf"/>
</dbReference>
<dbReference type="Pfam" id="PF00932">
    <property type="entry name" value="LTD"/>
    <property type="match status" value="1"/>
</dbReference>
<dbReference type="InterPro" id="IPR036691">
    <property type="entry name" value="Endo/exonu/phosph_ase_sf"/>
</dbReference>
<name>A0A2U9TDP5_9GAMM</name>
<proteinExistence type="predicted"/>
<feature type="domain" description="LTD" evidence="3">
    <location>
        <begin position="26"/>
        <end position="161"/>
    </location>
</feature>
<dbReference type="KEGG" id="lmb:C9I47_0628"/>
<reference evidence="4 5" key="1">
    <citation type="submission" date="2018-05" db="EMBL/GenBank/DDBJ databases">
        <title>The complete genome of Lysobacter maris HZ9B, a marine bacterium antagonistic against terrestrial plant pathogens.</title>
        <authorList>
            <person name="Zhang X.-Q."/>
        </authorList>
    </citation>
    <scope>NUCLEOTIDE SEQUENCE [LARGE SCALE GENOMIC DNA]</scope>
    <source>
        <strain evidence="4 5">HZ9B</strain>
    </source>
</reference>
<dbReference type="AlphaFoldDB" id="A0A2U9TDP5"/>
<evidence type="ECO:0000256" key="2">
    <source>
        <dbReference type="SAM" id="SignalP"/>
    </source>
</evidence>
<feature type="region of interest" description="Disordered" evidence="1">
    <location>
        <begin position="181"/>
        <end position="219"/>
    </location>
</feature>
<feature type="chain" id="PRO_5016134793" description="LTD domain-containing protein" evidence="2">
    <location>
        <begin position="37"/>
        <end position="1095"/>
    </location>
</feature>
<dbReference type="InterPro" id="IPR001322">
    <property type="entry name" value="Lamin_tail_dom"/>
</dbReference>
<evidence type="ECO:0000313" key="4">
    <source>
        <dbReference type="EMBL" id="AWV06350.1"/>
    </source>
</evidence>
<feature type="signal peptide" evidence="2">
    <location>
        <begin position="1"/>
        <end position="36"/>
    </location>
</feature>
<gene>
    <name evidence="4" type="ORF">C9I47_0628</name>
</gene>
<dbReference type="PANTHER" id="PTHR42834:SF1">
    <property type="entry name" value="ENDONUCLEASE_EXONUCLEASE_PHOSPHATASE FAMILY PROTEIN (AFU_ORTHOLOGUE AFUA_3G09210)"/>
    <property type="match status" value="1"/>
</dbReference>
<dbReference type="PROSITE" id="PS51841">
    <property type="entry name" value="LTD"/>
    <property type="match status" value="1"/>
</dbReference>
<dbReference type="EMBL" id="CP029843">
    <property type="protein sequence ID" value="AWV06350.1"/>
    <property type="molecule type" value="Genomic_DNA"/>
</dbReference>
<accession>A0A2U9TDP5</accession>
<dbReference type="Proteomes" id="UP000249447">
    <property type="component" value="Chromosome"/>
</dbReference>
<dbReference type="Gene3D" id="2.60.40.10">
    <property type="entry name" value="Immunoglobulins"/>
    <property type="match status" value="1"/>
</dbReference>
<dbReference type="Pfam" id="PF01345">
    <property type="entry name" value="DUF11"/>
    <property type="match status" value="1"/>
</dbReference>
<dbReference type="InterPro" id="IPR001434">
    <property type="entry name" value="OmcB-like_DUF11"/>
</dbReference>
<dbReference type="OrthoDB" id="9800417at2"/>
<evidence type="ECO:0000256" key="1">
    <source>
        <dbReference type="SAM" id="MobiDB-lite"/>
    </source>
</evidence>
<feature type="compositionally biased region" description="Basic and acidic residues" evidence="1">
    <location>
        <begin position="1070"/>
        <end position="1085"/>
    </location>
</feature>
<dbReference type="Gene3D" id="3.60.10.10">
    <property type="entry name" value="Endonuclease/exonuclease/phosphatase"/>
    <property type="match status" value="1"/>
</dbReference>
<dbReference type="CDD" id="cd04486">
    <property type="entry name" value="YhcR_OBF_like"/>
    <property type="match status" value="1"/>
</dbReference>
<dbReference type="SUPFAM" id="SSF74853">
    <property type="entry name" value="Lamin A/C globular tail domain"/>
    <property type="match status" value="1"/>
</dbReference>
<keyword evidence="2" id="KW-0732">Signal</keyword>
<keyword evidence="5" id="KW-1185">Reference proteome</keyword>
<organism evidence="4 5">
    <name type="scientific">Marilutibacter maris</name>
    <dbReference type="NCBI Taxonomy" id="1605891"/>
    <lineage>
        <taxon>Bacteria</taxon>
        <taxon>Pseudomonadati</taxon>
        <taxon>Pseudomonadota</taxon>
        <taxon>Gammaproteobacteria</taxon>
        <taxon>Lysobacterales</taxon>
        <taxon>Lysobacteraceae</taxon>
        <taxon>Marilutibacter</taxon>
    </lineage>
</organism>
<feature type="region of interest" description="Disordered" evidence="1">
    <location>
        <begin position="1063"/>
        <end position="1095"/>
    </location>
</feature>